<dbReference type="GeneID" id="54576835"/>
<feature type="chain" id="PRO_5025410004" evidence="2">
    <location>
        <begin position="17"/>
        <end position="772"/>
    </location>
</feature>
<feature type="compositionally biased region" description="Low complexity" evidence="1">
    <location>
        <begin position="328"/>
        <end position="342"/>
    </location>
</feature>
<dbReference type="RefSeq" id="XP_033685619.1">
    <property type="nucleotide sequence ID" value="XM_033823505.1"/>
</dbReference>
<feature type="domain" description="CPAF-like PDZ" evidence="4">
    <location>
        <begin position="175"/>
        <end position="289"/>
    </location>
</feature>
<evidence type="ECO:0000313" key="6">
    <source>
        <dbReference type="Proteomes" id="UP000800094"/>
    </source>
</evidence>
<gene>
    <name evidence="5" type="ORF">BU26DRAFT_423344</name>
</gene>
<feature type="domain" description="Tail specific protease" evidence="3">
    <location>
        <begin position="368"/>
        <end position="436"/>
    </location>
</feature>
<sequence>MRTLSFLLIAGATVHAQAIVPKLVGSIEQRSPPPTLFKRQQFQEPCEEVAASWVAQKANATSDQIYVPAQVAYDCLQSVPVDKDGDVKQIEELKQFLQFQSTLSYLKDRPENQTKPVDIIGELDAISSRVQQGAYTSDYEVQLAIKVLLDSAVDFHLRWSSDILEPFVFQRYGVLLTSLSQDGLSPPSIYLATDLAAMESFNFTPSPIKSINGKNATEYLYNISMQANYHDADARYNRLFLNKPRVSSGSVEPGPFAQGGLFDGPTTSFVFANGTNKTVENLAFVGPNFDFTNVTDGESFFSTFCQGGPPDDTEEATPTPTPTSRNQTSSTATPTPEATPTGYPTPIFFQSSLAVQGYYLNDTGYDDTAVLAIPNFGPKTKATNETGAMETQRLLRAFFADCIKQKKTKLIIDLRGNGGGTIDVGFEVFKQLFPTVQPYGASRYRAHDAFHIFSAAIADFASNTTVEGIDPDAYAYGSENNFYFGNIMNVDGQPFKSFQDYYGPYTFHNDTFISPRRYNFSNHAGGYTSSASFNLTGYAPEPTPPQPFDASNMLIIQDGLCGSTCAIFSELMREQAHVPTIFVGGRPMNSPAQGVGGSKGAQVLPIDALVENAELVAQYTLAVDGAAMSKLLNESAFGVLANPEQLKKRSAHYTAETIAGAMNALDNLKQNDSTQTPLEFIYEAADCRLFDTFESFFSPVPLWKRAVDARWGSGKCVEGSMGHSTAISVMKGEGFNKQQVNATEPFTGAAEGLRMSGLMAGGVAVVVAALML</sequence>
<dbReference type="GO" id="GO:0006508">
    <property type="term" value="P:proteolysis"/>
    <property type="evidence" value="ECO:0007669"/>
    <property type="project" value="InterPro"/>
</dbReference>
<evidence type="ECO:0000313" key="5">
    <source>
        <dbReference type="EMBL" id="KAF2250615.1"/>
    </source>
</evidence>
<organism evidence="5 6">
    <name type="scientific">Trematosphaeria pertusa</name>
    <dbReference type="NCBI Taxonomy" id="390896"/>
    <lineage>
        <taxon>Eukaryota</taxon>
        <taxon>Fungi</taxon>
        <taxon>Dikarya</taxon>
        <taxon>Ascomycota</taxon>
        <taxon>Pezizomycotina</taxon>
        <taxon>Dothideomycetes</taxon>
        <taxon>Pleosporomycetidae</taxon>
        <taxon>Pleosporales</taxon>
        <taxon>Massarineae</taxon>
        <taxon>Trematosphaeriaceae</taxon>
        <taxon>Trematosphaeria</taxon>
    </lineage>
</organism>
<dbReference type="GO" id="GO:0008236">
    <property type="term" value="F:serine-type peptidase activity"/>
    <property type="evidence" value="ECO:0007669"/>
    <property type="project" value="InterPro"/>
</dbReference>
<dbReference type="InterPro" id="IPR056186">
    <property type="entry name" value="PDZ_CPAF-rel"/>
</dbReference>
<dbReference type="InterPro" id="IPR052766">
    <property type="entry name" value="S41A_metabolite_peptidase"/>
</dbReference>
<evidence type="ECO:0000259" key="3">
    <source>
        <dbReference type="Pfam" id="PF03572"/>
    </source>
</evidence>
<dbReference type="InterPro" id="IPR005151">
    <property type="entry name" value="Tail-specific_protease"/>
</dbReference>
<name>A0A6A6IJ45_9PLEO</name>
<evidence type="ECO:0000256" key="2">
    <source>
        <dbReference type="SAM" id="SignalP"/>
    </source>
</evidence>
<protein>
    <submittedName>
        <fullName evidence="5">Uncharacterized protein</fullName>
    </submittedName>
</protein>
<keyword evidence="6" id="KW-1185">Reference proteome</keyword>
<feature type="region of interest" description="Disordered" evidence="1">
    <location>
        <begin position="303"/>
        <end position="342"/>
    </location>
</feature>
<dbReference type="Proteomes" id="UP000800094">
    <property type="component" value="Unassembled WGS sequence"/>
</dbReference>
<dbReference type="EMBL" id="ML987193">
    <property type="protein sequence ID" value="KAF2250615.1"/>
    <property type="molecule type" value="Genomic_DNA"/>
</dbReference>
<proteinExistence type="predicted"/>
<dbReference type="InterPro" id="IPR029045">
    <property type="entry name" value="ClpP/crotonase-like_dom_sf"/>
</dbReference>
<evidence type="ECO:0000259" key="4">
    <source>
        <dbReference type="Pfam" id="PF23658"/>
    </source>
</evidence>
<evidence type="ECO:0000256" key="1">
    <source>
        <dbReference type="SAM" id="MobiDB-lite"/>
    </source>
</evidence>
<dbReference type="Pfam" id="PF23658">
    <property type="entry name" value="PDZ_CPAF_rel"/>
    <property type="match status" value="1"/>
</dbReference>
<reference evidence="5" key="1">
    <citation type="journal article" date="2020" name="Stud. Mycol.">
        <title>101 Dothideomycetes genomes: a test case for predicting lifestyles and emergence of pathogens.</title>
        <authorList>
            <person name="Haridas S."/>
            <person name="Albert R."/>
            <person name="Binder M."/>
            <person name="Bloem J."/>
            <person name="Labutti K."/>
            <person name="Salamov A."/>
            <person name="Andreopoulos B."/>
            <person name="Baker S."/>
            <person name="Barry K."/>
            <person name="Bills G."/>
            <person name="Bluhm B."/>
            <person name="Cannon C."/>
            <person name="Castanera R."/>
            <person name="Culley D."/>
            <person name="Daum C."/>
            <person name="Ezra D."/>
            <person name="Gonzalez J."/>
            <person name="Henrissat B."/>
            <person name="Kuo A."/>
            <person name="Liang C."/>
            <person name="Lipzen A."/>
            <person name="Lutzoni F."/>
            <person name="Magnuson J."/>
            <person name="Mondo S."/>
            <person name="Nolan M."/>
            <person name="Ohm R."/>
            <person name="Pangilinan J."/>
            <person name="Park H.-J."/>
            <person name="Ramirez L."/>
            <person name="Alfaro M."/>
            <person name="Sun H."/>
            <person name="Tritt A."/>
            <person name="Yoshinaga Y."/>
            <person name="Zwiers L.-H."/>
            <person name="Turgeon B."/>
            <person name="Goodwin S."/>
            <person name="Spatafora J."/>
            <person name="Crous P."/>
            <person name="Grigoriev I."/>
        </authorList>
    </citation>
    <scope>NUCLEOTIDE SEQUENCE</scope>
    <source>
        <strain evidence="5">CBS 122368</strain>
    </source>
</reference>
<dbReference type="Pfam" id="PF03572">
    <property type="entry name" value="Peptidase_S41"/>
    <property type="match status" value="1"/>
</dbReference>
<dbReference type="OrthoDB" id="27214at2759"/>
<accession>A0A6A6IJ45</accession>
<dbReference type="SUPFAM" id="SSF52096">
    <property type="entry name" value="ClpP/crotonase"/>
    <property type="match status" value="1"/>
</dbReference>
<keyword evidence="2" id="KW-0732">Signal</keyword>
<dbReference type="Gene3D" id="3.90.226.10">
    <property type="entry name" value="2-enoyl-CoA Hydratase, Chain A, domain 1"/>
    <property type="match status" value="1"/>
</dbReference>
<feature type="signal peptide" evidence="2">
    <location>
        <begin position="1"/>
        <end position="16"/>
    </location>
</feature>
<dbReference type="PANTHER" id="PTHR37049">
    <property type="entry name" value="PEPTIDASE S41 FAMILY PROTEIN"/>
    <property type="match status" value="1"/>
</dbReference>
<dbReference type="AlphaFoldDB" id="A0A6A6IJ45"/>
<dbReference type="PANTHER" id="PTHR37049:SF4">
    <property type="entry name" value="RHODANESE DOMAIN-CONTAINING PROTEIN"/>
    <property type="match status" value="1"/>
</dbReference>